<sequence>MDGRLFNQRWMHFHSRVSTVTIHELLLADDGAVNATTEEERQSSMDLFAAVAHINVNGTQLKSVVIFTYLGSNLSRSTKVDDEIAHWIATASQAFGRMQNIIWNRHGLNLNTKLKMCKANLHASGNQSVFQEIPARISPLAFALVEKRVTFLVCTYVRTSPDGKLANQRAAGSIQPETGPINWSPKRRAARQ</sequence>
<reference evidence="4" key="1">
    <citation type="submission" date="2016-06" db="UniProtKB">
        <authorList>
            <consortium name="WormBaseParasite"/>
        </authorList>
    </citation>
    <scope>IDENTIFICATION</scope>
</reference>
<proteinExistence type="predicted"/>
<name>A0A183SML8_SCHSO</name>
<feature type="region of interest" description="Disordered" evidence="1">
    <location>
        <begin position="165"/>
        <end position="192"/>
    </location>
</feature>
<organism evidence="4">
    <name type="scientific">Schistocephalus solidus</name>
    <name type="common">Tapeworm</name>
    <dbReference type="NCBI Taxonomy" id="70667"/>
    <lineage>
        <taxon>Eukaryota</taxon>
        <taxon>Metazoa</taxon>
        <taxon>Spiralia</taxon>
        <taxon>Lophotrochozoa</taxon>
        <taxon>Platyhelminthes</taxon>
        <taxon>Cestoda</taxon>
        <taxon>Eucestoda</taxon>
        <taxon>Diphyllobothriidea</taxon>
        <taxon>Diphyllobothriidae</taxon>
        <taxon>Schistocephalus</taxon>
    </lineage>
</organism>
<accession>A0A183SML8</accession>
<evidence type="ECO:0000313" key="3">
    <source>
        <dbReference type="Proteomes" id="UP000275846"/>
    </source>
</evidence>
<dbReference type="OrthoDB" id="6313709at2759"/>
<gene>
    <name evidence="2" type="ORF">SSLN_LOCUS5466</name>
</gene>
<dbReference type="PANTHER" id="PTHR47027:SF26">
    <property type="entry name" value="REVERSE TRANSCRIPTASE DOMAIN-CONTAINING PROTEIN"/>
    <property type="match status" value="1"/>
</dbReference>
<dbReference type="PANTHER" id="PTHR47027">
    <property type="entry name" value="REVERSE TRANSCRIPTASE DOMAIN-CONTAINING PROTEIN"/>
    <property type="match status" value="1"/>
</dbReference>
<evidence type="ECO:0000313" key="4">
    <source>
        <dbReference type="WBParaSite" id="SSLN_0000564501-mRNA-1"/>
    </source>
</evidence>
<evidence type="ECO:0000256" key="1">
    <source>
        <dbReference type="SAM" id="MobiDB-lite"/>
    </source>
</evidence>
<dbReference type="Proteomes" id="UP000275846">
    <property type="component" value="Unassembled WGS sequence"/>
</dbReference>
<reference evidence="2 3" key="2">
    <citation type="submission" date="2018-11" db="EMBL/GenBank/DDBJ databases">
        <authorList>
            <consortium name="Pathogen Informatics"/>
        </authorList>
    </citation>
    <scope>NUCLEOTIDE SEQUENCE [LARGE SCALE GENOMIC DNA]</scope>
    <source>
        <strain evidence="2 3">NST_G2</strain>
    </source>
</reference>
<protein>
    <submittedName>
        <fullName evidence="2 4">Uncharacterized protein</fullName>
    </submittedName>
</protein>
<evidence type="ECO:0000313" key="2">
    <source>
        <dbReference type="EMBL" id="VDL91851.1"/>
    </source>
</evidence>
<dbReference type="AlphaFoldDB" id="A0A183SML8"/>
<dbReference type="WBParaSite" id="SSLN_0000564501-mRNA-1">
    <property type="protein sequence ID" value="SSLN_0000564501-mRNA-1"/>
    <property type="gene ID" value="SSLN_0000564501"/>
</dbReference>
<keyword evidence="3" id="KW-1185">Reference proteome</keyword>
<dbReference type="EMBL" id="UYSU01033262">
    <property type="protein sequence ID" value="VDL91851.1"/>
    <property type="molecule type" value="Genomic_DNA"/>
</dbReference>